<name>A0AAV8RQJ9_ENSVE</name>
<comment type="caution">
    <text evidence="1">The sequence shown here is derived from an EMBL/GenBank/DDBJ whole genome shotgun (WGS) entry which is preliminary data.</text>
</comment>
<protein>
    <submittedName>
        <fullName evidence="1">Uncharacterized protein</fullName>
    </submittedName>
</protein>
<proteinExistence type="predicted"/>
<dbReference type="Proteomes" id="UP001222027">
    <property type="component" value="Unassembled WGS sequence"/>
</dbReference>
<organism evidence="1 2">
    <name type="scientific">Ensete ventricosum</name>
    <name type="common">Abyssinian banana</name>
    <name type="synonym">Musa ensete</name>
    <dbReference type="NCBI Taxonomy" id="4639"/>
    <lineage>
        <taxon>Eukaryota</taxon>
        <taxon>Viridiplantae</taxon>
        <taxon>Streptophyta</taxon>
        <taxon>Embryophyta</taxon>
        <taxon>Tracheophyta</taxon>
        <taxon>Spermatophyta</taxon>
        <taxon>Magnoliopsida</taxon>
        <taxon>Liliopsida</taxon>
        <taxon>Zingiberales</taxon>
        <taxon>Musaceae</taxon>
        <taxon>Ensete</taxon>
    </lineage>
</organism>
<keyword evidence="2" id="KW-1185">Reference proteome</keyword>
<sequence length="102" mass="11564">MIRAPSVMVPEMAAEHLKQRQSDWARHETPSMPLRLWIFGYVLQCVLHMVCVCVDIPAKVASRGCCVDVEVGGAWAQIHRGRWKNLMMMSRTKTLIGLGRCI</sequence>
<accession>A0AAV8RQJ9</accession>
<gene>
    <name evidence="1" type="ORF">OPV22_001631</name>
</gene>
<dbReference type="AlphaFoldDB" id="A0AAV8RQJ9"/>
<reference evidence="1 2" key="1">
    <citation type="submission" date="2022-12" db="EMBL/GenBank/DDBJ databases">
        <title>Chromosome-scale assembly of the Ensete ventricosum genome.</title>
        <authorList>
            <person name="Dussert Y."/>
            <person name="Stocks J."/>
            <person name="Wendawek A."/>
            <person name="Woldeyes F."/>
            <person name="Nichols R.A."/>
            <person name="Borrell J.S."/>
        </authorList>
    </citation>
    <scope>NUCLEOTIDE SEQUENCE [LARGE SCALE GENOMIC DNA]</scope>
    <source>
        <strain evidence="2">cv. Maze</strain>
        <tissue evidence="1">Seeds</tissue>
    </source>
</reference>
<dbReference type="EMBL" id="JAQQAF010000001">
    <property type="protein sequence ID" value="KAJ8511197.1"/>
    <property type="molecule type" value="Genomic_DNA"/>
</dbReference>
<evidence type="ECO:0000313" key="1">
    <source>
        <dbReference type="EMBL" id="KAJ8511197.1"/>
    </source>
</evidence>
<evidence type="ECO:0000313" key="2">
    <source>
        <dbReference type="Proteomes" id="UP001222027"/>
    </source>
</evidence>